<evidence type="ECO:0000256" key="1">
    <source>
        <dbReference type="SAM" id="SignalP"/>
    </source>
</evidence>
<gene>
    <name evidence="2" type="ORF">KC19_1G337600</name>
</gene>
<sequence>MASALLLQPHAVAVLGAGVGCSYQDSWVLTRRGGSRV</sequence>
<name>A0A8T0JCA8_CERPU</name>
<keyword evidence="1" id="KW-0732">Signal</keyword>
<proteinExistence type="predicted"/>
<feature type="signal peptide" evidence="1">
    <location>
        <begin position="1"/>
        <end position="16"/>
    </location>
</feature>
<feature type="chain" id="PRO_5035852324" evidence="1">
    <location>
        <begin position="17"/>
        <end position="37"/>
    </location>
</feature>
<dbReference type="Proteomes" id="UP000822688">
    <property type="component" value="Chromosome 1"/>
</dbReference>
<organism evidence="2 3">
    <name type="scientific">Ceratodon purpureus</name>
    <name type="common">Fire moss</name>
    <name type="synonym">Dicranum purpureum</name>
    <dbReference type="NCBI Taxonomy" id="3225"/>
    <lineage>
        <taxon>Eukaryota</taxon>
        <taxon>Viridiplantae</taxon>
        <taxon>Streptophyta</taxon>
        <taxon>Embryophyta</taxon>
        <taxon>Bryophyta</taxon>
        <taxon>Bryophytina</taxon>
        <taxon>Bryopsida</taxon>
        <taxon>Dicranidae</taxon>
        <taxon>Pseudoditrichales</taxon>
        <taxon>Ditrichaceae</taxon>
        <taxon>Ceratodon</taxon>
    </lineage>
</organism>
<protein>
    <submittedName>
        <fullName evidence="2">Uncharacterized protein</fullName>
    </submittedName>
</protein>
<accession>A0A8T0JCA8</accession>
<dbReference type="AlphaFoldDB" id="A0A8T0JCA8"/>
<comment type="caution">
    <text evidence="2">The sequence shown here is derived from an EMBL/GenBank/DDBJ whole genome shotgun (WGS) entry which is preliminary data.</text>
</comment>
<evidence type="ECO:0000313" key="3">
    <source>
        <dbReference type="Proteomes" id="UP000822688"/>
    </source>
</evidence>
<keyword evidence="3" id="KW-1185">Reference proteome</keyword>
<reference evidence="2" key="1">
    <citation type="submission" date="2020-06" db="EMBL/GenBank/DDBJ databases">
        <title>WGS assembly of Ceratodon purpureus strain R40.</title>
        <authorList>
            <person name="Carey S.B."/>
            <person name="Jenkins J."/>
            <person name="Shu S."/>
            <person name="Lovell J.T."/>
            <person name="Sreedasyam A."/>
            <person name="Maumus F."/>
            <person name="Tiley G.P."/>
            <person name="Fernandez-Pozo N."/>
            <person name="Barry K."/>
            <person name="Chen C."/>
            <person name="Wang M."/>
            <person name="Lipzen A."/>
            <person name="Daum C."/>
            <person name="Saski C.A."/>
            <person name="Payton A.C."/>
            <person name="Mcbreen J.C."/>
            <person name="Conrad R.E."/>
            <person name="Kollar L.M."/>
            <person name="Olsson S."/>
            <person name="Huttunen S."/>
            <person name="Landis J.B."/>
            <person name="Wickett N.J."/>
            <person name="Johnson M.G."/>
            <person name="Rensing S.A."/>
            <person name="Grimwood J."/>
            <person name="Schmutz J."/>
            <person name="Mcdaniel S.F."/>
        </authorList>
    </citation>
    <scope>NUCLEOTIDE SEQUENCE</scope>
    <source>
        <strain evidence="2">R40</strain>
    </source>
</reference>
<dbReference type="EMBL" id="CM026421">
    <property type="protein sequence ID" value="KAG0593544.1"/>
    <property type="molecule type" value="Genomic_DNA"/>
</dbReference>
<evidence type="ECO:0000313" key="2">
    <source>
        <dbReference type="EMBL" id="KAG0593544.1"/>
    </source>
</evidence>